<dbReference type="EMBL" id="CP007202">
    <property type="protein sequence ID" value="AJR05022.1"/>
    <property type="molecule type" value="Genomic_DNA"/>
</dbReference>
<keyword evidence="2" id="KW-1185">Reference proteome</keyword>
<gene>
    <name evidence="1" type="ORF">AW14_14665</name>
</gene>
<proteinExistence type="predicted"/>
<organism evidence="1 2">
    <name type="scientific">Siansivirga zeaxanthinifaciens CC-SAMT-1</name>
    <dbReference type="NCBI Taxonomy" id="1454006"/>
    <lineage>
        <taxon>Bacteria</taxon>
        <taxon>Pseudomonadati</taxon>
        <taxon>Bacteroidota</taxon>
        <taxon>Flavobacteriia</taxon>
        <taxon>Flavobacteriales</taxon>
        <taxon>Flavobacteriaceae</taxon>
        <taxon>Siansivirga</taxon>
    </lineage>
</organism>
<dbReference type="HOGENOM" id="CLU_2467304_0_0_10"/>
<dbReference type="OrthoDB" id="1435171at2"/>
<dbReference type="KEGG" id="sze:AW14_14665"/>
<sequence length="88" mass="10205">MKAYNEIAEEKMISIPNYSNLKLNNNDDIKENIPSHLNLIVSKINEQIDLLKHLNSNSENLKEFTENIQSVLINNRKQTESILKNLII</sequence>
<reference evidence="1 2" key="1">
    <citation type="submission" date="2014-02" db="EMBL/GenBank/DDBJ databases">
        <authorList>
            <person name="Young C.-C."/>
            <person name="Hameed A."/>
            <person name="Huang H.-C."/>
            <person name="Shahina M."/>
        </authorList>
    </citation>
    <scope>NUCLEOTIDE SEQUENCE [LARGE SCALE GENOMIC DNA]</scope>
    <source>
        <strain evidence="1 2">CC-SAMT-1</strain>
    </source>
</reference>
<name>A0A0C5WFQ5_9FLAO</name>
<evidence type="ECO:0000313" key="1">
    <source>
        <dbReference type="EMBL" id="AJR05022.1"/>
    </source>
</evidence>
<accession>A0A0C5WFQ5</accession>
<dbReference type="Proteomes" id="UP000032229">
    <property type="component" value="Chromosome"/>
</dbReference>
<dbReference type="AlphaFoldDB" id="A0A0C5WFQ5"/>
<dbReference type="RefSeq" id="WP_044639408.1">
    <property type="nucleotide sequence ID" value="NZ_CP007202.1"/>
</dbReference>
<protein>
    <submittedName>
        <fullName evidence="1">Uncharacterized protein</fullName>
    </submittedName>
</protein>
<evidence type="ECO:0000313" key="2">
    <source>
        <dbReference type="Proteomes" id="UP000032229"/>
    </source>
</evidence>